<evidence type="ECO:0000256" key="7">
    <source>
        <dbReference type="ARBA" id="ARBA00022741"/>
    </source>
</evidence>
<dbReference type="InterPro" id="IPR003660">
    <property type="entry name" value="HAMP_dom"/>
</dbReference>
<dbReference type="SMART" id="SM00387">
    <property type="entry name" value="HATPase_c"/>
    <property type="match status" value="1"/>
</dbReference>
<dbReference type="CDD" id="cd06225">
    <property type="entry name" value="HAMP"/>
    <property type="match status" value="1"/>
</dbReference>
<dbReference type="Proteomes" id="UP001597120">
    <property type="component" value="Unassembled WGS sequence"/>
</dbReference>
<keyword evidence="8 15" id="KW-0418">Kinase</keyword>
<keyword evidence="7" id="KW-0547">Nucleotide-binding</keyword>
<dbReference type="InterPro" id="IPR004358">
    <property type="entry name" value="Sig_transdc_His_kin-like_C"/>
</dbReference>
<keyword evidence="12" id="KW-1133">Transmembrane helix</keyword>
<accession>A0ABW3DH52</accession>
<dbReference type="Gene3D" id="6.10.340.10">
    <property type="match status" value="1"/>
</dbReference>
<comment type="caution">
    <text evidence="15">The sequence shown here is derived from an EMBL/GenBank/DDBJ whole genome shotgun (WGS) entry which is preliminary data.</text>
</comment>
<dbReference type="SUPFAM" id="SSF55874">
    <property type="entry name" value="ATPase domain of HSP90 chaperone/DNA topoisomerase II/histidine kinase"/>
    <property type="match status" value="1"/>
</dbReference>
<dbReference type="SUPFAM" id="SSF158472">
    <property type="entry name" value="HAMP domain-like"/>
    <property type="match status" value="1"/>
</dbReference>
<dbReference type="CDD" id="cd00082">
    <property type="entry name" value="HisKA"/>
    <property type="match status" value="1"/>
</dbReference>
<dbReference type="RefSeq" id="WP_150960098.1">
    <property type="nucleotide sequence ID" value="NZ_JBHTIU010000085.1"/>
</dbReference>
<dbReference type="Pfam" id="PF02518">
    <property type="entry name" value="HATPase_c"/>
    <property type="match status" value="1"/>
</dbReference>
<dbReference type="PANTHER" id="PTHR43547">
    <property type="entry name" value="TWO-COMPONENT HISTIDINE KINASE"/>
    <property type="match status" value="1"/>
</dbReference>
<dbReference type="InterPro" id="IPR005467">
    <property type="entry name" value="His_kinase_dom"/>
</dbReference>
<feature type="domain" description="Histidine kinase" evidence="13">
    <location>
        <begin position="228"/>
        <end position="449"/>
    </location>
</feature>
<organism evidence="15 16">
    <name type="scientific">Paenibacillus residui</name>
    <dbReference type="NCBI Taxonomy" id="629724"/>
    <lineage>
        <taxon>Bacteria</taxon>
        <taxon>Bacillati</taxon>
        <taxon>Bacillota</taxon>
        <taxon>Bacilli</taxon>
        <taxon>Bacillales</taxon>
        <taxon>Paenibacillaceae</taxon>
        <taxon>Paenibacillus</taxon>
    </lineage>
</organism>
<evidence type="ECO:0000313" key="15">
    <source>
        <dbReference type="EMBL" id="MFD0871594.1"/>
    </source>
</evidence>
<dbReference type="InterPro" id="IPR003661">
    <property type="entry name" value="HisK_dim/P_dom"/>
</dbReference>
<dbReference type="SMART" id="SM00304">
    <property type="entry name" value="HAMP"/>
    <property type="match status" value="1"/>
</dbReference>
<evidence type="ECO:0000256" key="11">
    <source>
        <dbReference type="ARBA" id="ARBA00023136"/>
    </source>
</evidence>
<evidence type="ECO:0000256" key="1">
    <source>
        <dbReference type="ARBA" id="ARBA00000085"/>
    </source>
</evidence>
<keyword evidence="16" id="KW-1185">Reference proteome</keyword>
<evidence type="ECO:0000256" key="9">
    <source>
        <dbReference type="ARBA" id="ARBA00022840"/>
    </source>
</evidence>
<dbReference type="InterPro" id="IPR036890">
    <property type="entry name" value="HATPase_C_sf"/>
</dbReference>
<dbReference type="PANTHER" id="PTHR43547:SF2">
    <property type="entry name" value="HYBRID SIGNAL TRANSDUCTION HISTIDINE KINASE C"/>
    <property type="match status" value="1"/>
</dbReference>
<proteinExistence type="predicted"/>
<evidence type="ECO:0000256" key="12">
    <source>
        <dbReference type="SAM" id="Phobius"/>
    </source>
</evidence>
<evidence type="ECO:0000256" key="5">
    <source>
        <dbReference type="ARBA" id="ARBA00022553"/>
    </source>
</evidence>
<dbReference type="EMBL" id="JBHTIU010000085">
    <property type="protein sequence ID" value="MFD0871594.1"/>
    <property type="molecule type" value="Genomic_DNA"/>
</dbReference>
<dbReference type="InterPro" id="IPR003594">
    <property type="entry name" value="HATPase_dom"/>
</dbReference>
<feature type="transmembrane region" description="Helical" evidence="12">
    <location>
        <begin position="7"/>
        <end position="30"/>
    </location>
</feature>
<evidence type="ECO:0000256" key="3">
    <source>
        <dbReference type="ARBA" id="ARBA00012438"/>
    </source>
</evidence>
<evidence type="ECO:0000256" key="10">
    <source>
        <dbReference type="ARBA" id="ARBA00023012"/>
    </source>
</evidence>
<dbReference type="EC" id="2.7.13.3" evidence="3"/>
<evidence type="ECO:0000256" key="6">
    <source>
        <dbReference type="ARBA" id="ARBA00022679"/>
    </source>
</evidence>
<keyword evidence="12" id="KW-0812">Transmembrane</keyword>
<dbReference type="Gene3D" id="3.30.565.10">
    <property type="entry name" value="Histidine kinase-like ATPase, C-terminal domain"/>
    <property type="match status" value="1"/>
</dbReference>
<reference evidence="16" key="1">
    <citation type="journal article" date="2019" name="Int. J. Syst. Evol. Microbiol.">
        <title>The Global Catalogue of Microorganisms (GCM) 10K type strain sequencing project: providing services to taxonomists for standard genome sequencing and annotation.</title>
        <authorList>
            <consortium name="The Broad Institute Genomics Platform"/>
            <consortium name="The Broad Institute Genome Sequencing Center for Infectious Disease"/>
            <person name="Wu L."/>
            <person name="Ma J."/>
        </authorList>
    </citation>
    <scope>NUCLEOTIDE SEQUENCE [LARGE SCALE GENOMIC DNA]</scope>
    <source>
        <strain evidence="16">CCUG 57263</strain>
    </source>
</reference>
<evidence type="ECO:0000256" key="4">
    <source>
        <dbReference type="ARBA" id="ARBA00022475"/>
    </source>
</evidence>
<evidence type="ECO:0000259" key="13">
    <source>
        <dbReference type="PROSITE" id="PS50109"/>
    </source>
</evidence>
<evidence type="ECO:0000256" key="8">
    <source>
        <dbReference type="ARBA" id="ARBA00022777"/>
    </source>
</evidence>
<dbReference type="PROSITE" id="PS50885">
    <property type="entry name" value="HAMP"/>
    <property type="match status" value="1"/>
</dbReference>
<comment type="subcellular location">
    <subcellularLocation>
        <location evidence="2">Cell membrane</location>
        <topology evidence="2">Multi-pass membrane protein</topology>
    </subcellularLocation>
</comment>
<gene>
    <name evidence="15" type="ORF">ACFQ03_20860</name>
</gene>
<dbReference type="Gene3D" id="1.10.287.130">
    <property type="match status" value="1"/>
</dbReference>
<keyword evidence="10" id="KW-0902">Two-component regulatory system</keyword>
<comment type="catalytic activity">
    <reaction evidence="1">
        <text>ATP + protein L-histidine = ADP + protein N-phospho-L-histidine.</text>
        <dbReference type="EC" id="2.7.13.3"/>
    </reaction>
</comment>
<dbReference type="GO" id="GO:0016301">
    <property type="term" value="F:kinase activity"/>
    <property type="evidence" value="ECO:0007669"/>
    <property type="project" value="UniProtKB-KW"/>
</dbReference>
<keyword evidence="5" id="KW-0597">Phosphoprotein</keyword>
<name>A0ABW3DH52_9BACL</name>
<keyword evidence="11 12" id="KW-0472">Membrane</keyword>
<keyword evidence="4" id="KW-1003">Cell membrane</keyword>
<feature type="transmembrane region" description="Helical" evidence="12">
    <location>
        <begin position="138"/>
        <end position="166"/>
    </location>
</feature>
<dbReference type="CDD" id="cd00075">
    <property type="entry name" value="HATPase"/>
    <property type="match status" value="1"/>
</dbReference>
<evidence type="ECO:0000259" key="14">
    <source>
        <dbReference type="PROSITE" id="PS50885"/>
    </source>
</evidence>
<dbReference type="PROSITE" id="PS50109">
    <property type="entry name" value="HIS_KIN"/>
    <property type="match status" value="1"/>
</dbReference>
<dbReference type="Pfam" id="PF00512">
    <property type="entry name" value="HisKA"/>
    <property type="match status" value="1"/>
</dbReference>
<dbReference type="Pfam" id="PF00672">
    <property type="entry name" value="HAMP"/>
    <property type="match status" value="1"/>
</dbReference>
<dbReference type="SUPFAM" id="SSF47384">
    <property type="entry name" value="Homodimeric domain of signal transducing histidine kinase"/>
    <property type="match status" value="1"/>
</dbReference>
<protein>
    <recommendedName>
        <fullName evidence="3">histidine kinase</fullName>
        <ecNumber evidence="3">2.7.13.3</ecNumber>
    </recommendedName>
</protein>
<evidence type="ECO:0000313" key="16">
    <source>
        <dbReference type="Proteomes" id="UP001597120"/>
    </source>
</evidence>
<sequence length="455" mass="50357">MKVSRKLFLAMASFIVAMSAVFVLVTHLVVQKSTEAAVAATRGEEIESLAEPLVRYYQNHGHSWEGVRQLDFNEWSQAHKASFLVLSTDNNVLLRGGDETDPLIKRLGITKPVRLNGQTIAVLYYYDPQVAYLSKMRIGIPISVLFLLTVSAILFIIISLAVAYWLSRRLTAPLNQLIPAIDRLGRGEFGIQAPVTTKDEYGKVAQAFNDMSRMIQNAEDVRRSLVADVAHELRTPITIIRGKLDLAQQSGQPMDQESLLSLQDELIRLTRLVDDLHLLSLAEARKLPMERKVTSLPTLLNRIVDHVTPDADQKSIRICLSGESDVPAVEVDPNRITQVLLNLIVNAIHYTPQGGSITIGIGQETIEGSTSGNLRITVTDTGPGIQPEHLPHLFDRFYRTDEARARISGGMGLGLAIAKGFVTAHEGTIDVESIPGKGTTFIVRLPITRERYYKP</sequence>
<keyword evidence="6" id="KW-0808">Transferase</keyword>
<dbReference type="InterPro" id="IPR036097">
    <property type="entry name" value="HisK_dim/P_sf"/>
</dbReference>
<feature type="domain" description="HAMP" evidence="14">
    <location>
        <begin position="168"/>
        <end position="220"/>
    </location>
</feature>
<dbReference type="PRINTS" id="PR00344">
    <property type="entry name" value="BCTRLSENSOR"/>
</dbReference>
<evidence type="ECO:0000256" key="2">
    <source>
        <dbReference type="ARBA" id="ARBA00004651"/>
    </source>
</evidence>
<dbReference type="SMART" id="SM00388">
    <property type="entry name" value="HisKA"/>
    <property type="match status" value="1"/>
</dbReference>
<keyword evidence="9" id="KW-0067">ATP-binding</keyword>